<organism evidence="2 3">
    <name type="scientific">Luteococcus japonicus</name>
    <dbReference type="NCBI Taxonomy" id="33984"/>
    <lineage>
        <taxon>Bacteria</taxon>
        <taxon>Bacillati</taxon>
        <taxon>Actinomycetota</taxon>
        <taxon>Actinomycetes</taxon>
        <taxon>Propionibacteriales</taxon>
        <taxon>Propionibacteriaceae</taxon>
        <taxon>Luteococcus</taxon>
    </lineage>
</organism>
<protein>
    <submittedName>
        <fullName evidence="2">Putative AbiEi antitoxin of type IV toxin-antitoxin system</fullName>
    </submittedName>
</protein>
<evidence type="ECO:0000313" key="2">
    <source>
        <dbReference type="EMBL" id="ROR54265.1"/>
    </source>
</evidence>
<comment type="caution">
    <text evidence="2">The sequence shown here is derived from an EMBL/GenBank/DDBJ whole genome shotgun (WGS) entry which is preliminary data.</text>
</comment>
<feature type="domain" description="AbiEi antitoxin N-terminal" evidence="1">
    <location>
        <begin position="2"/>
        <end position="35"/>
    </location>
</feature>
<dbReference type="Proteomes" id="UP000275749">
    <property type="component" value="Unassembled WGS sequence"/>
</dbReference>
<accession>A0A3N1ZTS8</accession>
<dbReference type="RefSeq" id="WP_094763409.1">
    <property type="nucleotide sequence ID" value="NZ_RKHG01000001.1"/>
</dbReference>
<name>A0A3N1ZTS8_9ACTN</name>
<evidence type="ECO:0000259" key="1">
    <source>
        <dbReference type="Pfam" id="PF13338"/>
    </source>
</evidence>
<gene>
    <name evidence="2" type="ORF">EDD41_1462</name>
</gene>
<dbReference type="EMBL" id="RKHG01000001">
    <property type="protein sequence ID" value="ROR54265.1"/>
    <property type="molecule type" value="Genomic_DNA"/>
</dbReference>
<proteinExistence type="predicted"/>
<evidence type="ECO:0000313" key="3">
    <source>
        <dbReference type="Proteomes" id="UP000275749"/>
    </source>
</evidence>
<dbReference type="Pfam" id="PF13338">
    <property type="entry name" value="AbiEi_4"/>
    <property type="match status" value="1"/>
</dbReference>
<sequence length="302" mass="33824">MNTFTRAQLAQRGVTDSDIRRLVGEGSLARVRRGDYLDTSTRPVPQFEDRHRILVQATWPRLHSGVLSHHSAAALHGLPLPSHDLGRVHVTRVGDAGGVRRASVQVHRARLDDVEVTEVDGLPVTTLERTAADLARILTPDRGLVVVDAALRQGADPVLLAEIVEMQGRMTGAPRARAIVALGDPLAESAGESRSRWFMHEFNLPVPVLQFWVVDSQGNRIGRADFAWPDLGVLGEFDGWVKYGRLLKPGQQLSDVLRDERFREQRMRTQGWWVHRWTDPGLRVPAVWSKELEQALRSGRPR</sequence>
<dbReference type="AlphaFoldDB" id="A0A3N1ZTS8"/>
<reference evidence="2 3" key="1">
    <citation type="submission" date="2018-11" db="EMBL/GenBank/DDBJ databases">
        <title>Sequencing the genomes of 1000 actinobacteria strains.</title>
        <authorList>
            <person name="Klenk H.-P."/>
        </authorList>
    </citation>
    <scope>NUCLEOTIDE SEQUENCE [LARGE SCALE GENOMIC DNA]</scope>
    <source>
        <strain evidence="2 3">DSM 10546</strain>
    </source>
</reference>
<dbReference type="InterPro" id="IPR025159">
    <property type="entry name" value="AbiEi_N"/>
</dbReference>